<dbReference type="SUPFAM" id="SSF102405">
    <property type="entry name" value="MCP/YpsA-like"/>
    <property type="match status" value="1"/>
</dbReference>
<evidence type="ECO:0000313" key="1">
    <source>
        <dbReference type="EMBL" id="MBW94421.1"/>
    </source>
</evidence>
<dbReference type="Gene3D" id="3.40.50.450">
    <property type="match status" value="1"/>
</dbReference>
<dbReference type="AlphaFoldDB" id="A0A2P2JLS9"/>
<dbReference type="PANTHER" id="PTHR31208:SF11">
    <property type="entry name" value="CYTOKININ RIBOSIDE 5'-MONOPHOSPHATE PHOSPHORIBOHYDROLASE"/>
    <property type="match status" value="1"/>
</dbReference>
<keyword evidence="1" id="KW-0456">Lyase</keyword>
<dbReference type="PANTHER" id="PTHR31208">
    <property type="entry name" value="EXPRESSED PROTEIN"/>
    <property type="match status" value="1"/>
</dbReference>
<protein>
    <submittedName>
        <fullName evidence="1">Carboxy-lyase</fullName>
    </submittedName>
</protein>
<reference evidence="1" key="1">
    <citation type="submission" date="2018-02" db="EMBL/GenBank/DDBJ databases">
        <title>Rhizophora mucronata_Transcriptome.</title>
        <authorList>
            <person name="Meera S.P."/>
            <person name="Sreeshan A."/>
            <person name="Augustine A."/>
        </authorList>
    </citation>
    <scope>NUCLEOTIDE SEQUENCE</scope>
    <source>
        <tissue evidence="1">Leaf</tissue>
    </source>
</reference>
<sequence length="286" mass="32120">MGFSMTGSFKSHCLVKNFRENSLTIQSFKERRAFSIDIKRPKLRLFSRSFLLCRNESFDFEERTSPGEIREEIQRCYELIHRLGRGVTYLGSSRMGPNHPHYLQSLELGKEIAKLLDCTSWTGAGSGLMDAVTKGALEAGKVVGGFKIAKEAGQWTASNFHAYLPSDTYVTCRFFSARKHGLVDAVVRNNKSDRTAVVALPGGIGTIDEMFEILALIQLKRIGSKLPVPFLVLNYDSFYTKLLDFLDSCEEWGTVSKGEVASLWKICNNNADALSYLTDFYNLTSF</sequence>
<dbReference type="GO" id="GO:0016829">
    <property type="term" value="F:lyase activity"/>
    <property type="evidence" value="ECO:0007669"/>
    <property type="project" value="UniProtKB-KW"/>
</dbReference>
<name>A0A2P2JLS9_RHIMU</name>
<dbReference type="InterPro" id="IPR031100">
    <property type="entry name" value="LOG_fam"/>
</dbReference>
<dbReference type="EMBL" id="GGEC01013938">
    <property type="protein sequence ID" value="MBW94421.1"/>
    <property type="molecule type" value="Transcribed_RNA"/>
</dbReference>
<dbReference type="Pfam" id="PF03641">
    <property type="entry name" value="Lysine_decarbox"/>
    <property type="match status" value="1"/>
</dbReference>
<organism evidence="1">
    <name type="scientific">Rhizophora mucronata</name>
    <name type="common">Asiatic mangrove</name>
    <dbReference type="NCBI Taxonomy" id="61149"/>
    <lineage>
        <taxon>Eukaryota</taxon>
        <taxon>Viridiplantae</taxon>
        <taxon>Streptophyta</taxon>
        <taxon>Embryophyta</taxon>
        <taxon>Tracheophyta</taxon>
        <taxon>Spermatophyta</taxon>
        <taxon>Magnoliopsida</taxon>
        <taxon>eudicotyledons</taxon>
        <taxon>Gunneridae</taxon>
        <taxon>Pentapetalae</taxon>
        <taxon>rosids</taxon>
        <taxon>fabids</taxon>
        <taxon>Malpighiales</taxon>
        <taxon>Rhizophoraceae</taxon>
        <taxon>Rhizophora</taxon>
    </lineage>
</organism>
<proteinExistence type="predicted"/>
<accession>A0A2P2JLS9</accession>